<dbReference type="PANTHER" id="PTHR12011:SF347">
    <property type="entry name" value="FI21270P1-RELATED"/>
    <property type="match status" value="1"/>
</dbReference>
<dbReference type="STRING" id="595528.A0A0D2VH93"/>
<feature type="transmembrane region" description="Helical" evidence="7">
    <location>
        <begin position="1758"/>
        <end position="1777"/>
    </location>
</feature>
<dbReference type="InterPro" id="IPR000832">
    <property type="entry name" value="GPCR_2_secretin-like"/>
</dbReference>
<dbReference type="InterPro" id="IPR046338">
    <property type="entry name" value="GAIN_dom_sf"/>
</dbReference>
<evidence type="ECO:0008006" key="14">
    <source>
        <dbReference type="Google" id="ProtNLM"/>
    </source>
</evidence>
<dbReference type="EMBL" id="KE346360">
    <property type="protein sequence ID" value="KJE89316.1"/>
    <property type="molecule type" value="Genomic_DNA"/>
</dbReference>
<dbReference type="Proteomes" id="UP000008743">
    <property type="component" value="Unassembled WGS sequence"/>
</dbReference>
<feature type="domain" description="G-protein coupled receptors family 1 profile" evidence="11">
    <location>
        <begin position="1665"/>
        <end position="1875"/>
    </location>
</feature>
<dbReference type="Gene3D" id="2.60.220.50">
    <property type="match status" value="1"/>
</dbReference>
<dbReference type="InterPro" id="IPR017981">
    <property type="entry name" value="GPCR_2-like_7TM"/>
</dbReference>
<feature type="transmembrane region" description="Helical" evidence="7">
    <location>
        <begin position="1683"/>
        <end position="1703"/>
    </location>
</feature>
<evidence type="ECO:0000313" key="13">
    <source>
        <dbReference type="Proteomes" id="UP000008743"/>
    </source>
</evidence>
<feature type="chain" id="PRO_5007395602" description="G-protein coupled receptors family 2 profile 2 domain-containing protein" evidence="8">
    <location>
        <begin position="29"/>
        <end position="1961"/>
    </location>
</feature>
<dbReference type="PROSITE" id="PS50221">
    <property type="entry name" value="GAIN_B"/>
    <property type="match status" value="1"/>
</dbReference>
<dbReference type="SUPFAM" id="SSF81321">
    <property type="entry name" value="Family A G protein-coupled receptor-like"/>
    <property type="match status" value="1"/>
</dbReference>
<dbReference type="PROSITE" id="PS50261">
    <property type="entry name" value="G_PROTEIN_RECEP_F2_4"/>
    <property type="match status" value="1"/>
</dbReference>
<keyword evidence="13" id="KW-1185">Reference proteome</keyword>
<organism evidence="12 13">
    <name type="scientific">Capsaspora owczarzaki (strain ATCC 30864)</name>
    <dbReference type="NCBI Taxonomy" id="595528"/>
    <lineage>
        <taxon>Eukaryota</taxon>
        <taxon>Filasterea</taxon>
        <taxon>Capsaspora</taxon>
    </lineage>
</organism>
<protein>
    <recommendedName>
        <fullName evidence="14">G-protein coupled receptors family 2 profile 2 domain-containing protein</fullName>
    </recommendedName>
</protein>
<evidence type="ECO:0000259" key="11">
    <source>
        <dbReference type="PROSITE" id="PS50262"/>
    </source>
</evidence>
<evidence type="ECO:0000259" key="9">
    <source>
        <dbReference type="PROSITE" id="PS50221"/>
    </source>
</evidence>
<dbReference type="GO" id="GO:0004930">
    <property type="term" value="F:G protein-coupled receptor activity"/>
    <property type="evidence" value="ECO:0007669"/>
    <property type="project" value="InterPro"/>
</dbReference>
<dbReference type="RefSeq" id="XP_004365683.1">
    <property type="nucleotide sequence ID" value="XM_004365626.2"/>
</dbReference>
<keyword evidence="5" id="KW-1015">Disulfide bond</keyword>
<feature type="transmembrane region" description="Helical" evidence="7">
    <location>
        <begin position="1855"/>
        <end position="1874"/>
    </location>
</feature>
<evidence type="ECO:0000256" key="3">
    <source>
        <dbReference type="ARBA" id="ARBA00022989"/>
    </source>
</evidence>
<keyword evidence="3 7" id="KW-1133">Transmembrane helix</keyword>
<reference evidence="13" key="1">
    <citation type="submission" date="2011-02" db="EMBL/GenBank/DDBJ databases">
        <title>The Genome Sequence of Capsaspora owczarzaki ATCC 30864.</title>
        <authorList>
            <person name="Russ C."/>
            <person name="Cuomo C."/>
            <person name="Burger G."/>
            <person name="Gray M.W."/>
            <person name="Holland P.W.H."/>
            <person name="King N."/>
            <person name="Lang F.B.F."/>
            <person name="Roger A.J."/>
            <person name="Ruiz-Trillo I."/>
            <person name="Young S.K."/>
            <person name="Zeng Q."/>
            <person name="Gargeya S."/>
            <person name="Alvarado L."/>
            <person name="Berlin A."/>
            <person name="Chapman S.B."/>
            <person name="Chen Z."/>
            <person name="Freedman E."/>
            <person name="Gellesch M."/>
            <person name="Goldberg J."/>
            <person name="Griggs A."/>
            <person name="Gujja S."/>
            <person name="Heilman E."/>
            <person name="Heiman D."/>
            <person name="Howarth C."/>
            <person name="Mehta T."/>
            <person name="Neiman D."/>
            <person name="Pearson M."/>
            <person name="Roberts A."/>
            <person name="Saif S."/>
            <person name="Shea T."/>
            <person name="Shenoy N."/>
            <person name="Sisk P."/>
            <person name="Stolte C."/>
            <person name="Sykes S."/>
            <person name="White J."/>
            <person name="Yandava C."/>
            <person name="Haas B."/>
            <person name="Nusbaum C."/>
            <person name="Birren B."/>
        </authorList>
    </citation>
    <scope>NUCLEOTIDE SEQUENCE</scope>
    <source>
        <strain evidence="13">ATCC 30864</strain>
    </source>
</reference>
<evidence type="ECO:0000256" key="4">
    <source>
        <dbReference type="ARBA" id="ARBA00023136"/>
    </source>
</evidence>
<feature type="region of interest" description="Disordered" evidence="6">
    <location>
        <begin position="1918"/>
        <end position="1961"/>
    </location>
</feature>
<dbReference type="CDD" id="cd15040">
    <property type="entry name" value="7tmB2_Adhesion"/>
    <property type="match status" value="1"/>
</dbReference>
<evidence type="ECO:0000256" key="7">
    <source>
        <dbReference type="SAM" id="Phobius"/>
    </source>
</evidence>
<dbReference type="OrthoDB" id="5988891at2759"/>
<comment type="subcellular location">
    <subcellularLocation>
        <location evidence="1">Membrane</location>
        <topology evidence="1">Multi-pass membrane protein</topology>
    </subcellularLocation>
</comment>
<feature type="compositionally biased region" description="Polar residues" evidence="6">
    <location>
        <begin position="1921"/>
        <end position="1932"/>
    </location>
</feature>
<name>A0A0D2VH93_CAPO3</name>
<dbReference type="InterPro" id="IPR000203">
    <property type="entry name" value="GPS"/>
</dbReference>
<evidence type="ECO:0000259" key="10">
    <source>
        <dbReference type="PROSITE" id="PS50261"/>
    </source>
</evidence>
<dbReference type="SUPFAM" id="SSF52058">
    <property type="entry name" value="L domain-like"/>
    <property type="match status" value="3"/>
</dbReference>
<dbReference type="PANTHER" id="PTHR12011">
    <property type="entry name" value="ADHESION G-PROTEIN COUPLED RECEPTOR"/>
    <property type="match status" value="1"/>
</dbReference>
<dbReference type="Gene3D" id="3.80.20.20">
    <property type="entry name" value="Receptor L-domain"/>
    <property type="match status" value="3"/>
</dbReference>
<dbReference type="EMBL" id="KE346360">
    <property type="protein sequence ID" value="KJE89317.1"/>
    <property type="molecule type" value="Genomic_DNA"/>
</dbReference>
<feature type="signal peptide" evidence="8">
    <location>
        <begin position="1"/>
        <end position="28"/>
    </location>
</feature>
<dbReference type="PROSITE" id="PS50262">
    <property type="entry name" value="G_PROTEIN_RECEP_F1_2"/>
    <property type="match status" value="1"/>
</dbReference>
<dbReference type="Gene3D" id="1.20.1070.10">
    <property type="entry name" value="Rhodopsin 7-helix transmembrane proteins"/>
    <property type="match status" value="1"/>
</dbReference>
<reference evidence="12" key="2">
    <citation type="submission" date="2011-02" db="EMBL/GenBank/DDBJ databases">
        <title>The Genome Sequence of Capsaspora owczarzaki ATCC 30864.</title>
        <authorList>
            <consortium name="The Broad Institute Genome Sequencing Platform"/>
            <person name="Russ C."/>
            <person name="Cuomo C."/>
            <person name="Burger G."/>
            <person name="Gray M.W."/>
            <person name="Holland P.W.H."/>
            <person name="King N."/>
            <person name="Lang F.B.F."/>
            <person name="Roger A.J."/>
            <person name="Ruiz-Trillo I."/>
            <person name="Young S.K."/>
            <person name="Zeng Q."/>
            <person name="Gargeya S."/>
            <person name="Alvarado L."/>
            <person name="Berlin A."/>
            <person name="Chapman S.B."/>
            <person name="Chen Z."/>
            <person name="Freedman E."/>
            <person name="Gellesch M."/>
            <person name="Goldberg J."/>
            <person name="Griggs A."/>
            <person name="Gujja S."/>
            <person name="Heilman E."/>
            <person name="Heiman D."/>
            <person name="Howarth C."/>
            <person name="Mehta T."/>
            <person name="Neiman D."/>
            <person name="Pearson M."/>
            <person name="Roberts A."/>
            <person name="Saif S."/>
            <person name="Shea T."/>
            <person name="Shenoy N."/>
            <person name="Sisk P."/>
            <person name="Stolte C."/>
            <person name="Sykes S."/>
            <person name="White J."/>
            <person name="Yandava C."/>
            <person name="Haas B."/>
            <person name="Nusbaum C."/>
            <person name="Birren B."/>
        </authorList>
    </citation>
    <scope>NUCLEOTIDE SEQUENCE</scope>
    <source>
        <strain evidence="12">ATCC 30864</strain>
    </source>
</reference>
<feature type="transmembrane region" description="Helical" evidence="7">
    <location>
        <begin position="1880"/>
        <end position="1902"/>
    </location>
</feature>
<dbReference type="InterPro" id="IPR017452">
    <property type="entry name" value="GPCR_Rhodpsn_7TM"/>
</dbReference>
<evidence type="ECO:0000256" key="2">
    <source>
        <dbReference type="ARBA" id="ARBA00022692"/>
    </source>
</evidence>
<dbReference type="InterPro" id="IPR057244">
    <property type="entry name" value="GAIN_B"/>
</dbReference>
<keyword evidence="8" id="KW-0732">Signal</keyword>
<proteinExistence type="predicted"/>
<dbReference type="InParanoid" id="A0A0D2VH93"/>
<dbReference type="GO" id="GO:0005886">
    <property type="term" value="C:plasma membrane"/>
    <property type="evidence" value="ECO:0007669"/>
    <property type="project" value="TreeGrafter"/>
</dbReference>
<gene>
    <name evidence="12" type="ORF">CAOG_000812</name>
</gene>
<evidence type="ECO:0000256" key="5">
    <source>
        <dbReference type="ARBA" id="ARBA00023157"/>
    </source>
</evidence>
<feature type="transmembrane region" description="Helical" evidence="7">
    <location>
        <begin position="1808"/>
        <end position="1834"/>
    </location>
</feature>
<accession>A0A0D2VH93</accession>
<keyword evidence="2 7" id="KW-0812">Transmembrane</keyword>
<dbReference type="InterPro" id="IPR036941">
    <property type="entry name" value="Rcpt_L-dom_sf"/>
</dbReference>
<feature type="transmembrane region" description="Helical" evidence="7">
    <location>
        <begin position="1723"/>
        <end position="1746"/>
    </location>
</feature>
<dbReference type="Pfam" id="PF01825">
    <property type="entry name" value="GPS"/>
    <property type="match status" value="1"/>
</dbReference>
<evidence type="ECO:0000256" key="8">
    <source>
        <dbReference type="SAM" id="SignalP"/>
    </source>
</evidence>
<feature type="compositionally biased region" description="Polar residues" evidence="6">
    <location>
        <begin position="1940"/>
        <end position="1961"/>
    </location>
</feature>
<dbReference type="GO" id="GO:0007166">
    <property type="term" value="P:cell surface receptor signaling pathway"/>
    <property type="evidence" value="ECO:0007669"/>
    <property type="project" value="InterPro"/>
</dbReference>
<feature type="transmembrane region" description="Helical" evidence="7">
    <location>
        <begin position="1653"/>
        <end position="1676"/>
    </location>
</feature>
<dbReference type="Pfam" id="PF00002">
    <property type="entry name" value="7tm_2"/>
    <property type="match status" value="1"/>
</dbReference>
<dbReference type="SMART" id="SM00303">
    <property type="entry name" value="GPS"/>
    <property type="match status" value="1"/>
</dbReference>
<evidence type="ECO:0000256" key="6">
    <source>
        <dbReference type="SAM" id="MobiDB-lite"/>
    </source>
</evidence>
<feature type="domain" description="G-protein coupled receptors family 2 profile 2" evidence="10">
    <location>
        <begin position="1651"/>
        <end position="1904"/>
    </location>
</feature>
<feature type="domain" description="GAIN-B" evidence="9">
    <location>
        <begin position="1489"/>
        <end position="1641"/>
    </location>
</feature>
<dbReference type="eggNOG" id="KOG4193">
    <property type="taxonomic scope" value="Eukaryota"/>
</dbReference>
<dbReference type="PRINTS" id="PR00249">
    <property type="entry name" value="GPCRSECRETIN"/>
</dbReference>
<sequence>MHRLARQPQMALPLLVVVLLALLGFATAECPTTILDFCGDGSEVYIPAIVAPEDFCPCRVFNGSLYLGSGPAGYVGTPVNLTGMEVVTGDFYLGVDSVSRNIVLPDLREVGGFFYFLGGPDTLSAFPALYRINGTLTIQPLIGQPFNSSCGIDTLKHVGGDFAFGLSQYTMGCTSLGNMQLETIGGALYFRNSDSESPELTSSSAAFASVSTLSTLTLNGRDVHMLAFTNLNTIRTDLLFDMHFADAGTVSFPSLTQVGGDITHDVAVGVVSTEIVMLVLSRVNGSFNLPVTTGHYTLMALNYVGGDFTVPMALGDGTASSLDTPVQTVGGRFIMPSGLSVDSFYVYSPQLQYIGSSIVPPQLLTSVHMPELLQLNGTLNLQVIDLSLPKLDRVNGALHLDALNQPDLSLLRIVSGDLYVNAPIPSLGHLESVGGSLTLTSSTGDVNCGKLKFIGGDASIEAHSVTQANFTSLAVVQGTLTIGPMTVSTSGSVSLHFGSLRNISLNPLAAPENPGLFVHDIPSGTYFLRTVQLVKYGDVIVTGMFNELACNSSEIPFPTSAIAHGAFYAWGNDVGSHLCTACHTTTTVMKQAHVNALNGCKVINGSLILNITTPLNLNPLKSIREIQGGMLVLHGSAMGSTLDFLSGLLAVDGEVIIAGTSLVSLSAMRLRSVRYGFSISENYHLTDFDMLADVPVPLRDWGYAPQRLADPARQSVYAFPFENGLPFLAQLNYAVIIRHNPKVTSFGTLDRFHAESESLPLVYINGNGFCASSWYFAVSLPSATSDDPCSSFTEPCVSSCEEISEVDYQNQCVTPEEFSEGVDFALFATVDRWVGCNQLTTDADFTPELVSLVDELVPNYNALQDFIKLRDLTVYGAVTPLRFNKLEDVEVLTVWLEDCASYEFPNLTSANSIILQYSENGGCNISGLSTIVTVSDTITVKEIYSGNTFNVLANLAPTENSESVITVQNVAVQSLRGFDHASGWGIYLKSSDLGEVHICTQAQNLGDFVVEESTVTAFTGFGNALTANSISITDLTMDCLSNPFPSLAQVQGSITLQANNWADNCTVLFPELTVVGDYVSLQNNNLQNFVAPRLGQITGNNLIECASYSSTALCIASNTHMQNLGGFYRMAEAVGAITVVLNPNLCVGWASQSGLAPSGTVNAADNSASCSELSGDQHVSSFADLLSLVGYNYINGGLRITLDADVDTADFYLPSLTLLNNGELFISGVRTPTIDFLPALDSIKSYVVKNNPGLVDLSLSISTFVVSVDIDNNPLLETISAFPSSVSGETTSDSPYRISVTNNPRLESYDFLSQLTNYSPVPLQPARLQNNSLLCADDIVHPVAGESVPLDITFVNDSCSNDHFVNQILTVVPINSPTGAGKFMRAMDTVLSMMQSNSGSVANSSAVVTSMLSSMANLATYLLNTGSLPSTMTVNNITQNMDKLFSSNLMQVARSTGQSANLAQSIESIFFVASSSVASGCGQLAIDYHGSNFGVQGRQASSSDSSSAFQWAGIDLNLPTDLAEHVGFNSTGDATGCLSQLFVVYKNSPFVGTSDSVSSVFSFSLRDTPIVDLTSPIRFTMEVDLSSGMSPSKLVCAFWNYTLNNWDTNGCVSANATATSIDCACTHATNFAILFDISGGDDISEESKLALRYLSAIGCALSVAGCVFTLIVFMLLPKLRTGPVVLVMGLCVAILAVNILFLVGMSESSNLSSSGCEAVAALLHLFLMASFFLMFCQGVHMYLLVVRLARDTDHYIKRYIVGSYGLAILIVVCLVIANAGTDPYRVVDYGGQDSDVGHACWIGNRNGLIGAFVVPVGVILGINLLIFGAVLYNLHAVQNDKSLKGAKSQSNQTRLYLTILSLFGLTWIFAYVAYIRGAEFAWYLFVILNSFQGAIIFFFYCCNRRVLDNLRQRFGSGSYAAMSSGQSKSTRATSDDLESARTSRATQSSISESGTYEMTSR</sequence>
<evidence type="ECO:0000256" key="1">
    <source>
        <dbReference type="ARBA" id="ARBA00004141"/>
    </source>
</evidence>
<evidence type="ECO:0000313" key="12">
    <source>
        <dbReference type="EMBL" id="KJE89317.1"/>
    </source>
</evidence>
<keyword evidence="4 7" id="KW-0472">Membrane</keyword>